<dbReference type="EMBL" id="FMYE01000056">
    <property type="protein sequence ID" value="SDB78960.1"/>
    <property type="molecule type" value="Genomic_DNA"/>
</dbReference>
<sequence>MKLVCYFDGMLSMEMDVYGNVNSGILVPERLTIMFYYRSSKYDKKNVFIGEKMI</sequence>
<evidence type="ECO:0000313" key="1">
    <source>
        <dbReference type="EMBL" id="SDB78960.1"/>
    </source>
</evidence>
<organism evidence="1 2">
    <name type="scientific">Bacteroides ovatus</name>
    <dbReference type="NCBI Taxonomy" id="28116"/>
    <lineage>
        <taxon>Bacteria</taxon>
        <taxon>Pseudomonadati</taxon>
        <taxon>Bacteroidota</taxon>
        <taxon>Bacteroidia</taxon>
        <taxon>Bacteroidales</taxon>
        <taxon>Bacteroidaceae</taxon>
        <taxon>Bacteroides</taxon>
    </lineage>
</organism>
<reference evidence="1 2" key="1">
    <citation type="submission" date="2016-10" db="EMBL/GenBank/DDBJ databases">
        <authorList>
            <person name="de Groot N.N."/>
        </authorList>
    </citation>
    <scope>NUCLEOTIDE SEQUENCE [LARGE SCALE GENOMIC DNA]</scope>
    <source>
        <strain evidence="1 2">NLAE-zl-C500</strain>
    </source>
</reference>
<dbReference type="RefSeq" id="WP_175486921.1">
    <property type="nucleotide sequence ID" value="NZ_FMYE01000056.1"/>
</dbReference>
<name>A0A1G6GAC6_BACOV</name>
<accession>A0A1G6GAC6</accession>
<dbReference type="AlphaFoldDB" id="A0A1G6GAC6"/>
<protein>
    <submittedName>
        <fullName evidence="1">Uncharacterized protein</fullName>
    </submittedName>
</protein>
<gene>
    <name evidence="1" type="ORF">SAMN05192581_105616</name>
</gene>
<evidence type="ECO:0000313" key="2">
    <source>
        <dbReference type="Proteomes" id="UP000183670"/>
    </source>
</evidence>
<proteinExistence type="predicted"/>
<dbReference type="Proteomes" id="UP000183670">
    <property type="component" value="Unassembled WGS sequence"/>
</dbReference>